<dbReference type="WBParaSite" id="Csp11.Scaffold462.g1512.t1">
    <property type="protein sequence ID" value="Csp11.Scaffold462.g1512.t1"/>
    <property type="gene ID" value="Csp11.Scaffold462.g1512"/>
</dbReference>
<feature type="signal peptide" evidence="2">
    <location>
        <begin position="1"/>
        <end position="21"/>
    </location>
</feature>
<dbReference type="AlphaFoldDB" id="A0A1I7T1I1"/>
<keyword evidence="2" id="KW-0732">Signal</keyword>
<feature type="chain" id="PRO_5009306943" evidence="2">
    <location>
        <begin position="22"/>
        <end position="598"/>
    </location>
</feature>
<proteinExistence type="predicted"/>
<name>A0A1I7T1I1_9PELO</name>
<evidence type="ECO:0000256" key="2">
    <source>
        <dbReference type="SAM" id="SignalP"/>
    </source>
</evidence>
<dbReference type="Proteomes" id="UP000095282">
    <property type="component" value="Unplaced"/>
</dbReference>
<organism evidence="3 4">
    <name type="scientific">Caenorhabditis tropicalis</name>
    <dbReference type="NCBI Taxonomy" id="1561998"/>
    <lineage>
        <taxon>Eukaryota</taxon>
        <taxon>Metazoa</taxon>
        <taxon>Ecdysozoa</taxon>
        <taxon>Nematoda</taxon>
        <taxon>Chromadorea</taxon>
        <taxon>Rhabditida</taxon>
        <taxon>Rhabditina</taxon>
        <taxon>Rhabditomorpha</taxon>
        <taxon>Rhabditoidea</taxon>
        <taxon>Rhabditidae</taxon>
        <taxon>Peloderinae</taxon>
        <taxon>Caenorhabditis</taxon>
    </lineage>
</organism>
<feature type="transmembrane region" description="Helical" evidence="1">
    <location>
        <begin position="578"/>
        <end position="596"/>
    </location>
</feature>
<keyword evidence="1" id="KW-0472">Membrane</keyword>
<evidence type="ECO:0000313" key="3">
    <source>
        <dbReference type="Proteomes" id="UP000095282"/>
    </source>
</evidence>
<accession>A0A1I7T1I1</accession>
<protein>
    <submittedName>
        <fullName evidence="4">Peptidase S1 domain-containing protein</fullName>
    </submittedName>
</protein>
<keyword evidence="3" id="KW-1185">Reference proteome</keyword>
<dbReference type="eggNOG" id="ENOG502TK2N">
    <property type="taxonomic scope" value="Eukaryota"/>
</dbReference>
<keyword evidence="1" id="KW-0812">Transmembrane</keyword>
<keyword evidence="1" id="KW-1133">Transmembrane helix</keyword>
<evidence type="ECO:0000313" key="4">
    <source>
        <dbReference type="WBParaSite" id="Csp11.Scaffold462.g1512.t1"/>
    </source>
</evidence>
<reference evidence="4" key="1">
    <citation type="submission" date="2016-11" db="UniProtKB">
        <authorList>
            <consortium name="WormBaseParasite"/>
        </authorList>
    </citation>
    <scope>IDENTIFICATION</scope>
</reference>
<evidence type="ECO:0000256" key="1">
    <source>
        <dbReference type="SAM" id="Phobius"/>
    </source>
</evidence>
<sequence>MRVGIIIGFLAVLLIGSSTDAQKLSKSFYNLELPGILNDVRRKIAVKHKIPNMYELVLDHELCQRLESPQDGFTETSRRFYFQLTDYNEEYFQEKTKTFLKQSDSGKMGSLDEYQKKPFPGLENVLPAQKKVCCRNSNTYGVCVFGPEGTLNSWPGDARSSCQNGYKIYKGLCTLESRIPIQNPPTIINTAPNSNELTDAPNFHNETLPRMFNEIRSGVAIERKIPNMYELVLDQKLCQGLDIYPTKSSRGAYFNLTGYKEKIRKEIKRFLKKNDSGKMGSLDQENPVSGLEYILPEQKKVCCQKYHNEFGRCVFGPEGTLNSWFIPPGDAGSSCQDGYTNYTGLCTHVSRTPKFYNETLPRIFNEIRRNISNERKIPNMHKLVVDSELCQRIKSNNYTGNYGVFRYTMFPENALNKSDYFKDQTYAYLEKNETELCQELKNETYTQSNVMKGLEYIVPAQRKVCCDKYPNELVICLFGDEGTLSSLVNIAEGIPGSNCDLKPPIASTSDPTSANNSTIIHGTESSEVTRIPLVYLRPTENPDLEKRLKKYLAEETDGDEPDDGDPLNEYEYYDYDSSSSISILVTVVFVCFLFLYNK</sequence>